<keyword evidence="2 7" id="KW-0732">Signal</keyword>
<keyword evidence="5" id="KW-0325">Glycoprotein</keyword>
<evidence type="ECO:0000313" key="9">
    <source>
        <dbReference type="EMBL" id="CAH2217056.1"/>
    </source>
</evidence>
<keyword evidence="4" id="KW-1015">Disulfide bond</keyword>
<dbReference type="EMBL" id="CAKXAJ010017683">
    <property type="protein sequence ID" value="CAH2217056.1"/>
    <property type="molecule type" value="Genomic_DNA"/>
</dbReference>
<sequence length="306" mass="33117">MKACTVFLALIATTVASSWPDDVCPPEQGEDWTIEKLLRHDDCDKFYMCTLGKPVERRCPSGLWFCLAAMRCEWPHLVDCEDRNVPTTTVAGATSTTPVPTTTTTTTTTPAPTTTTTTTTTPAPTTTTTTTTTPAPTTTTPTTTTTTTPVPTTTTTTTTTPRPTTTTTTTPRPTTTTTTTPRPTTTTTTTPRPTTTTTTTPRPTTTTTTTPRPTTTTTTTTTTTPAPTTTTSTTTAKPDFRPNGCPVDLFIHWLLPHETDCTLFYYCVWGEKVLRSCPSSLHFNTVLQVCDWPRDAGCTLPNRQLN</sequence>
<gene>
    <name evidence="9" type="primary">jg26161</name>
    <name evidence="9" type="ORF">PAEG_LOCUS4978</name>
</gene>
<dbReference type="GO" id="GO:0005576">
    <property type="term" value="C:extracellular region"/>
    <property type="evidence" value="ECO:0007669"/>
    <property type="project" value="InterPro"/>
</dbReference>
<evidence type="ECO:0000256" key="7">
    <source>
        <dbReference type="SAM" id="SignalP"/>
    </source>
</evidence>
<dbReference type="SUPFAM" id="SSF57625">
    <property type="entry name" value="Invertebrate chitin-binding proteins"/>
    <property type="match status" value="2"/>
</dbReference>
<protein>
    <submittedName>
        <fullName evidence="9">Jg26161 protein</fullName>
    </submittedName>
</protein>
<evidence type="ECO:0000313" key="10">
    <source>
        <dbReference type="Proteomes" id="UP000838756"/>
    </source>
</evidence>
<evidence type="ECO:0000256" key="3">
    <source>
        <dbReference type="ARBA" id="ARBA00022737"/>
    </source>
</evidence>
<name>A0A8S4QVI7_9NEOP</name>
<evidence type="ECO:0000256" key="6">
    <source>
        <dbReference type="SAM" id="MobiDB-lite"/>
    </source>
</evidence>
<feature type="compositionally biased region" description="Low complexity" evidence="6">
    <location>
        <begin position="88"/>
        <end position="235"/>
    </location>
</feature>
<feature type="chain" id="PRO_5035942714" evidence="7">
    <location>
        <begin position="17"/>
        <end position="306"/>
    </location>
</feature>
<dbReference type="InterPro" id="IPR002557">
    <property type="entry name" value="Chitin-bd_dom"/>
</dbReference>
<dbReference type="PANTHER" id="PTHR23301">
    <property type="entry name" value="CHITIN BINDING PERITROPHIN-A"/>
    <property type="match status" value="1"/>
</dbReference>
<feature type="region of interest" description="Disordered" evidence="6">
    <location>
        <begin position="88"/>
        <end position="237"/>
    </location>
</feature>
<accession>A0A8S4QVI7</accession>
<evidence type="ECO:0000256" key="4">
    <source>
        <dbReference type="ARBA" id="ARBA00023157"/>
    </source>
</evidence>
<keyword evidence="3" id="KW-0677">Repeat</keyword>
<dbReference type="OrthoDB" id="6020543at2759"/>
<reference evidence="9" key="1">
    <citation type="submission" date="2022-03" db="EMBL/GenBank/DDBJ databases">
        <authorList>
            <person name="Lindestad O."/>
        </authorList>
    </citation>
    <scope>NUCLEOTIDE SEQUENCE</scope>
</reference>
<dbReference type="PANTHER" id="PTHR23301:SF0">
    <property type="entry name" value="CHITIN-BINDING TYPE-2 DOMAIN-CONTAINING PROTEIN-RELATED"/>
    <property type="match status" value="1"/>
</dbReference>
<organism evidence="9 10">
    <name type="scientific">Pararge aegeria aegeria</name>
    <dbReference type="NCBI Taxonomy" id="348720"/>
    <lineage>
        <taxon>Eukaryota</taxon>
        <taxon>Metazoa</taxon>
        <taxon>Ecdysozoa</taxon>
        <taxon>Arthropoda</taxon>
        <taxon>Hexapoda</taxon>
        <taxon>Insecta</taxon>
        <taxon>Pterygota</taxon>
        <taxon>Neoptera</taxon>
        <taxon>Endopterygota</taxon>
        <taxon>Lepidoptera</taxon>
        <taxon>Glossata</taxon>
        <taxon>Ditrysia</taxon>
        <taxon>Papilionoidea</taxon>
        <taxon>Nymphalidae</taxon>
        <taxon>Satyrinae</taxon>
        <taxon>Satyrini</taxon>
        <taxon>Parargina</taxon>
        <taxon>Pararge</taxon>
    </lineage>
</organism>
<keyword evidence="1" id="KW-0147">Chitin-binding</keyword>
<dbReference type="Gene3D" id="2.170.140.10">
    <property type="entry name" value="Chitin binding domain"/>
    <property type="match status" value="2"/>
</dbReference>
<evidence type="ECO:0000256" key="2">
    <source>
        <dbReference type="ARBA" id="ARBA00022729"/>
    </source>
</evidence>
<comment type="caution">
    <text evidence="9">The sequence shown here is derived from an EMBL/GenBank/DDBJ whole genome shotgun (WGS) entry which is preliminary data.</text>
</comment>
<dbReference type="PROSITE" id="PS50940">
    <property type="entry name" value="CHIT_BIND_II"/>
    <property type="match status" value="2"/>
</dbReference>
<evidence type="ECO:0000256" key="5">
    <source>
        <dbReference type="ARBA" id="ARBA00023180"/>
    </source>
</evidence>
<dbReference type="Pfam" id="PF01607">
    <property type="entry name" value="CBM_14"/>
    <property type="match status" value="2"/>
</dbReference>
<proteinExistence type="predicted"/>
<dbReference type="GO" id="GO:0008061">
    <property type="term" value="F:chitin binding"/>
    <property type="evidence" value="ECO:0007669"/>
    <property type="project" value="UniProtKB-KW"/>
</dbReference>
<evidence type="ECO:0000259" key="8">
    <source>
        <dbReference type="PROSITE" id="PS50940"/>
    </source>
</evidence>
<evidence type="ECO:0000256" key="1">
    <source>
        <dbReference type="ARBA" id="ARBA00022669"/>
    </source>
</evidence>
<dbReference type="InterPro" id="IPR036508">
    <property type="entry name" value="Chitin-bd_dom_sf"/>
</dbReference>
<dbReference type="Proteomes" id="UP000838756">
    <property type="component" value="Unassembled WGS sequence"/>
</dbReference>
<dbReference type="AlphaFoldDB" id="A0A8S4QVI7"/>
<dbReference type="SMART" id="SM00494">
    <property type="entry name" value="ChtBD2"/>
    <property type="match status" value="2"/>
</dbReference>
<feature type="domain" description="Chitin-binding type-2" evidence="8">
    <location>
        <begin position="21"/>
        <end position="82"/>
    </location>
</feature>
<feature type="signal peptide" evidence="7">
    <location>
        <begin position="1"/>
        <end position="16"/>
    </location>
</feature>
<dbReference type="InterPro" id="IPR051940">
    <property type="entry name" value="Chitin_bind-dev_reg"/>
</dbReference>
<feature type="domain" description="Chitin-binding type-2" evidence="8">
    <location>
        <begin position="242"/>
        <end position="300"/>
    </location>
</feature>
<keyword evidence="10" id="KW-1185">Reference proteome</keyword>